<dbReference type="PROSITE" id="PS50994">
    <property type="entry name" value="INTEGRASE"/>
    <property type="match status" value="1"/>
</dbReference>
<dbReference type="Pfam" id="PF08722">
    <property type="entry name" value="Tn7_TnsA-like_N"/>
    <property type="match status" value="1"/>
</dbReference>
<organism evidence="4 6">
    <name type="scientific">Bacillus thuringiensis</name>
    <dbReference type="NCBI Taxonomy" id="1428"/>
    <lineage>
        <taxon>Bacteria</taxon>
        <taxon>Bacillati</taxon>
        <taxon>Bacillota</taxon>
        <taxon>Bacilli</taxon>
        <taxon>Bacillales</taxon>
        <taxon>Bacillaceae</taxon>
        <taxon>Bacillus</taxon>
        <taxon>Bacillus cereus group</taxon>
    </lineage>
</organism>
<dbReference type="EMBL" id="CP009335">
    <property type="protein sequence ID" value="AJG78706.1"/>
    <property type="molecule type" value="Genomic_DNA"/>
</dbReference>
<dbReference type="InterPro" id="IPR014833">
    <property type="entry name" value="TnsA_N"/>
</dbReference>
<dbReference type="InterPro" id="IPR001584">
    <property type="entry name" value="Integrase_cat-core"/>
</dbReference>
<dbReference type="InterPro" id="IPR012337">
    <property type="entry name" value="RNaseH-like_sf"/>
</dbReference>
<dbReference type="InterPro" id="IPR036397">
    <property type="entry name" value="RNaseH_sf"/>
</dbReference>
<dbReference type="Pfam" id="PF09299">
    <property type="entry name" value="Mu-transpos_C"/>
    <property type="match status" value="1"/>
</dbReference>
<dbReference type="Pfam" id="PF00665">
    <property type="entry name" value="rve"/>
    <property type="match status" value="1"/>
</dbReference>
<proteinExistence type="predicted"/>
<dbReference type="EMBL" id="CP053980">
    <property type="protein sequence ID" value="QKH24683.1"/>
    <property type="molecule type" value="Genomic_DNA"/>
</dbReference>
<evidence type="ECO:0000259" key="2">
    <source>
        <dbReference type="PROSITE" id="PS50994"/>
    </source>
</evidence>
<dbReference type="SUPFAM" id="SSF53098">
    <property type="entry name" value="Ribonuclease H-like"/>
    <property type="match status" value="1"/>
</dbReference>
<reference evidence="3 5" key="1">
    <citation type="journal article" date="2015" name="Genome Announc.">
        <title>Complete genome sequences for 35 biothreat assay-relevant bacillus species.</title>
        <authorList>
            <person name="Johnson S.L."/>
            <person name="Daligault H.E."/>
            <person name="Davenport K.W."/>
            <person name="Jaissle J."/>
            <person name="Frey K.G."/>
            <person name="Ladner J.T."/>
            <person name="Broomall S.M."/>
            <person name="Bishop-Lilly K.A."/>
            <person name="Bruce D.C."/>
            <person name="Gibbons H.S."/>
            <person name="Coyne S.R."/>
            <person name="Lo C.C."/>
            <person name="Meincke L."/>
            <person name="Munk A.C."/>
            <person name="Koroleva G.I."/>
            <person name="Rosenzweig C.N."/>
            <person name="Palacios G.F."/>
            <person name="Redden C.L."/>
            <person name="Minogue T.D."/>
            <person name="Chain P.S."/>
        </authorList>
    </citation>
    <scope>NUCLEOTIDE SEQUENCE [LARGE SCALE GENOMIC DNA]</scope>
    <source>
        <strain evidence="3 5">HD1011</strain>
    </source>
</reference>
<dbReference type="InterPro" id="IPR015378">
    <property type="entry name" value="Transposase-like_Mu_C"/>
</dbReference>
<protein>
    <submittedName>
        <fullName evidence="4">DDE-type integrase/transposase/recombinase</fullName>
    </submittedName>
    <submittedName>
        <fullName evidence="3">Integrase core domain protein</fullName>
    </submittedName>
</protein>
<accession>A0A0B5NXK5</accession>
<evidence type="ECO:0000313" key="6">
    <source>
        <dbReference type="Proteomes" id="UP000501107"/>
    </source>
</evidence>
<feature type="domain" description="Integrase catalytic" evidence="2">
    <location>
        <begin position="508"/>
        <end position="701"/>
    </location>
</feature>
<name>A0A0B5NXK5_BACTU</name>
<comment type="function">
    <text evidence="1">Involved in the transposition of the insertion sequence.</text>
</comment>
<gene>
    <name evidence="3" type="ORF">BF38_850</name>
    <name evidence="4" type="ORF">FOC89_11995</name>
</gene>
<evidence type="ECO:0000313" key="5">
    <source>
        <dbReference type="Proteomes" id="UP000031876"/>
    </source>
</evidence>
<dbReference type="AlphaFoldDB" id="A0A0B5NXK5"/>
<reference evidence="4 6" key="2">
    <citation type="submission" date="2020-05" db="EMBL/GenBank/DDBJ databases">
        <title>FDA dAtabase for Regulatory Grade micrObial Sequences (FDA-ARGOS): Supporting development and validation of Infectious Disease Dx tests.</title>
        <authorList>
            <person name="Nelson B."/>
            <person name="Plummer A."/>
            <person name="Tallon L."/>
            <person name="Sadzewicz L."/>
            <person name="Zhao X."/>
            <person name="Vavikolanu K."/>
            <person name="Mehta A."/>
            <person name="Aluvathingal J."/>
            <person name="Nadendla S."/>
            <person name="Myers T."/>
            <person name="Yan Y."/>
            <person name="Sichtig H."/>
        </authorList>
    </citation>
    <scope>NUCLEOTIDE SEQUENCE [LARGE SCALE GENOMIC DNA]</scope>
    <source>
        <strain evidence="4 6">FDAARGOS_795</strain>
    </source>
</reference>
<sequence>MLSEQEFQSWCTLMDFKKETIETVQKIRTSPPSRSVRSSKYNVAGRYPSKKMGMSIQFESHTVELAAIYLAEYDDDVLEYYDQPITLKLDYTRENGRRISFFYTPDFLVLRRDGVQIEEWKTEEQLIKLSQKDPVRYFKDEEGRWRCPPAEAAASQMGLEFCVRTSAEVNLNLYRNLIFLEDYLKNENYTVSEEKKREIRNILASELGMKLAELLVSLKTTDADDVYTLVATNELYIDLEQYIIAKSSDVPVFLSEQHSVAFESICSTKPENTYPVTALTVNINSTVMWDGVTWIVINMGFKSVYLYSDENGFLELPKMYFVELLNNGKVVPEDEKSGSRKYAPYLDILLEAGPEELAIANNRMDLVKRKLNEEKISSNEASERTLRRWIKDYKEGQQLYGSGYIGLLPKHQQKGNRDQRLPEETITLMEEVIENEYENLKQKNKIIVYGQLVNLCESKNILVPSYKTFCATVQNRNRYEQVKKRQGERAAYKHESFYWNLDHSVPRHGDRPFEITHIDHTQLDVQLVCSKTGKVLGRPWLTFLVDAYSRTILSYHISFESASYRSVMMTLRECVRKYHRLPQSIVVDGGKEFHSIYFDTFTAMYEINKKVRPPAKSRFGNVIERLFGTSNSNFIHNLKGNTKITKNVRQVTKKVNPVNHAVWSLEALYEALEGWISAVYSDNVHPGLEGQTPDEAFNEGLYRTGERKLEFIAYDENFIVTTLPSTRNGVAKVNSRTGVKVNYINYWNPTFNSPVLENQSVPVRYDPFDIGMAYAYVNKKWITCTSEYYHVLKGKTERELKLAMEEIKKRKQNHAKGYTVTAKKIAEFINRIEEKEKLMAGSLKNTLASKDNQREVELDLPVSSATNTKELIKNMEFQEFEIYRKGG</sequence>
<dbReference type="Proteomes" id="UP000031876">
    <property type="component" value="Chromosome"/>
</dbReference>
<dbReference type="Proteomes" id="UP000501107">
    <property type="component" value="Chromosome"/>
</dbReference>
<dbReference type="GO" id="GO:0003676">
    <property type="term" value="F:nucleic acid binding"/>
    <property type="evidence" value="ECO:0007669"/>
    <property type="project" value="InterPro"/>
</dbReference>
<evidence type="ECO:0000313" key="4">
    <source>
        <dbReference type="EMBL" id="QKH24683.1"/>
    </source>
</evidence>
<dbReference type="GO" id="GO:0015074">
    <property type="term" value="P:DNA integration"/>
    <property type="evidence" value="ECO:0007669"/>
    <property type="project" value="InterPro"/>
</dbReference>
<evidence type="ECO:0000313" key="3">
    <source>
        <dbReference type="EMBL" id="AJG78706.1"/>
    </source>
</evidence>
<dbReference type="Gene3D" id="3.30.420.10">
    <property type="entry name" value="Ribonuclease H-like superfamily/Ribonuclease H"/>
    <property type="match status" value="1"/>
</dbReference>
<dbReference type="KEGG" id="btw:BF38_850"/>
<evidence type="ECO:0000256" key="1">
    <source>
        <dbReference type="ARBA" id="ARBA00002286"/>
    </source>
</evidence>
<dbReference type="RefSeq" id="WP_000947837.1">
    <property type="nucleotide sequence ID" value="NZ_CP009335.1"/>
</dbReference>